<evidence type="ECO:0000259" key="1">
    <source>
        <dbReference type="PROSITE" id="PS50213"/>
    </source>
</evidence>
<gene>
    <name evidence="2" type="ORF">IQ247_08370</name>
</gene>
<dbReference type="InterPro" id="IPR036378">
    <property type="entry name" value="FAS1_dom_sf"/>
</dbReference>
<feature type="domain" description="FAS1" evidence="1">
    <location>
        <begin position="1"/>
        <end position="131"/>
    </location>
</feature>
<evidence type="ECO:0000313" key="3">
    <source>
        <dbReference type="Proteomes" id="UP000620559"/>
    </source>
</evidence>
<dbReference type="GO" id="GO:0005615">
    <property type="term" value="C:extracellular space"/>
    <property type="evidence" value="ECO:0007669"/>
    <property type="project" value="TreeGrafter"/>
</dbReference>
<dbReference type="Gene3D" id="2.30.180.10">
    <property type="entry name" value="FAS1 domain"/>
    <property type="match status" value="1"/>
</dbReference>
<dbReference type="Proteomes" id="UP000620559">
    <property type="component" value="Unassembled WGS sequence"/>
</dbReference>
<dbReference type="PANTHER" id="PTHR10900:SF77">
    <property type="entry name" value="FI19380P1"/>
    <property type="match status" value="1"/>
</dbReference>
<dbReference type="AlphaFoldDB" id="A0A8J7F726"/>
<dbReference type="PANTHER" id="PTHR10900">
    <property type="entry name" value="PERIOSTIN-RELATED"/>
    <property type="match status" value="1"/>
</dbReference>
<sequence>MANLVETATNAGKFETLIKAVQAAGLKDFLTTSDPHTVFAPTDEAFAKLPEGTIESLWQDIPKLKKILTYHVAFGDVRSDDLAQIDEVPTVEGSILAVESHSGKVKLNDANVVEKDILADNGVIHVIDSVLMPAIVAGN</sequence>
<dbReference type="SUPFAM" id="SSF82153">
    <property type="entry name" value="FAS1 domain"/>
    <property type="match status" value="1"/>
</dbReference>
<organism evidence="2 3">
    <name type="scientific">Plectonema cf. radiosum LEGE 06105</name>
    <dbReference type="NCBI Taxonomy" id="945769"/>
    <lineage>
        <taxon>Bacteria</taxon>
        <taxon>Bacillati</taxon>
        <taxon>Cyanobacteriota</taxon>
        <taxon>Cyanophyceae</taxon>
        <taxon>Oscillatoriophycideae</taxon>
        <taxon>Oscillatoriales</taxon>
        <taxon>Microcoleaceae</taxon>
        <taxon>Plectonema</taxon>
    </lineage>
</organism>
<protein>
    <submittedName>
        <fullName evidence="2">Fasciclin domain-containing protein</fullName>
    </submittedName>
</protein>
<dbReference type="FunFam" id="2.30.180.10:FF:000032">
    <property type="entry name" value="Fasciclin domain-containing protein, putative"/>
    <property type="match status" value="1"/>
</dbReference>
<name>A0A8J7F726_9CYAN</name>
<comment type="caution">
    <text evidence="2">The sequence shown here is derived from an EMBL/GenBank/DDBJ whole genome shotgun (WGS) entry which is preliminary data.</text>
</comment>
<dbReference type="Pfam" id="PF02469">
    <property type="entry name" value="Fasciclin"/>
    <property type="match status" value="1"/>
</dbReference>
<dbReference type="InterPro" id="IPR050904">
    <property type="entry name" value="Adhesion/Biosynth-related"/>
</dbReference>
<dbReference type="SMART" id="SM00554">
    <property type="entry name" value="FAS1"/>
    <property type="match status" value="1"/>
</dbReference>
<proteinExistence type="predicted"/>
<dbReference type="EMBL" id="JADEWL010000018">
    <property type="protein sequence ID" value="MBE9212704.1"/>
    <property type="molecule type" value="Genomic_DNA"/>
</dbReference>
<dbReference type="RefSeq" id="WP_193918894.1">
    <property type="nucleotide sequence ID" value="NZ_JADEWL010000018.1"/>
</dbReference>
<dbReference type="PROSITE" id="PS50213">
    <property type="entry name" value="FAS1"/>
    <property type="match status" value="1"/>
</dbReference>
<dbReference type="InterPro" id="IPR000782">
    <property type="entry name" value="FAS1_domain"/>
</dbReference>
<reference evidence="2" key="1">
    <citation type="submission" date="2020-10" db="EMBL/GenBank/DDBJ databases">
        <authorList>
            <person name="Castelo-Branco R."/>
            <person name="Eusebio N."/>
            <person name="Adriana R."/>
            <person name="Vieira A."/>
            <person name="Brugerolle De Fraissinette N."/>
            <person name="Rezende De Castro R."/>
            <person name="Schneider M.P."/>
            <person name="Vasconcelos V."/>
            <person name="Leao P.N."/>
        </authorList>
    </citation>
    <scope>NUCLEOTIDE SEQUENCE</scope>
    <source>
        <strain evidence="2">LEGE 06105</strain>
    </source>
</reference>
<keyword evidence="3" id="KW-1185">Reference proteome</keyword>
<evidence type="ECO:0000313" key="2">
    <source>
        <dbReference type="EMBL" id="MBE9212704.1"/>
    </source>
</evidence>
<accession>A0A8J7F726</accession>